<keyword evidence="2" id="KW-1185">Reference proteome</keyword>
<dbReference type="OrthoDB" id="1350813at2"/>
<dbReference type="Proteomes" id="UP000488936">
    <property type="component" value="Unassembled WGS sequence"/>
</dbReference>
<evidence type="ECO:0000313" key="2">
    <source>
        <dbReference type="Proteomes" id="UP000488936"/>
    </source>
</evidence>
<accession>A0A7K1GTQ2</accession>
<reference evidence="1 2" key="1">
    <citation type="journal article" date="2006" name="Int. J. Syst. Evol. Microbiol.">
        <title>Myroides pelagicus sp. nov., isolated from seawater in Thailand.</title>
        <authorList>
            <person name="Yoon J."/>
            <person name="Maneerat S."/>
            <person name="Kawai F."/>
            <person name="Yokota A."/>
        </authorList>
    </citation>
    <scope>NUCLEOTIDE SEQUENCE [LARGE SCALE GENOMIC DNA]</scope>
    <source>
        <strain evidence="1 2">SM1T</strain>
    </source>
</reference>
<sequence length="133" mass="15719">MEASEILKELPRNNDISTVIHWVNKNESKILHLINKSPCGKWFNKYHNPTSHLYPCVCPIRIKSCIIIEAYFELKSILEINKKETLYKEAIDEFTSNLSTFKIEDWLFKYKEFEELLNFSNELIIIYNNGSVT</sequence>
<dbReference type="AlphaFoldDB" id="A0A7K1GTQ2"/>
<evidence type="ECO:0000313" key="1">
    <source>
        <dbReference type="EMBL" id="MTH31054.1"/>
    </source>
</evidence>
<name>A0A7K1GTQ2_9FLAO</name>
<proteinExistence type="predicted"/>
<organism evidence="1 2">
    <name type="scientific">Myroides pelagicus</name>
    <dbReference type="NCBI Taxonomy" id="270914"/>
    <lineage>
        <taxon>Bacteria</taxon>
        <taxon>Pseudomonadati</taxon>
        <taxon>Bacteroidota</taxon>
        <taxon>Flavobacteriia</taxon>
        <taxon>Flavobacteriales</taxon>
        <taxon>Flavobacteriaceae</taxon>
        <taxon>Myroides</taxon>
    </lineage>
</organism>
<gene>
    <name evidence="1" type="ORF">GJV77_14370</name>
</gene>
<protein>
    <submittedName>
        <fullName evidence="1">Uncharacterized protein</fullName>
    </submittedName>
</protein>
<dbReference type="RefSeq" id="WP_155037020.1">
    <property type="nucleotide sequence ID" value="NZ_JBHTIG010000027.1"/>
</dbReference>
<comment type="caution">
    <text evidence="1">The sequence shown here is derived from an EMBL/GenBank/DDBJ whole genome shotgun (WGS) entry which is preliminary data.</text>
</comment>
<dbReference type="EMBL" id="WMJY01000064">
    <property type="protein sequence ID" value="MTH31054.1"/>
    <property type="molecule type" value="Genomic_DNA"/>
</dbReference>